<keyword evidence="5" id="KW-0472">Membrane</keyword>
<name>A0A6I9YKM6_9SAUR</name>
<organism evidence="7 8">
    <name type="scientific">Thamnophis sirtalis</name>
    <dbReference type="NCBI Taxonomy" id="35019"/>
    <lineage>
        <taxon>Eukaryota</taxon>
        <taxon>Metazoa</taxon>
        <taxon>Chordata</taxon>
        <taxon>Craniata</taxon>
        <taxon>Vertebrata</taxon>
        <taxon>Euteleostomi</taxon>
        <taxon>Lepidosauria</taxon>
        <taxon>Squamata</taxon>
        <taxon>Bifurcata</taxon>
        <taxon>Unidentata</taxon>
        <taxon>Episquamata</taxon>
        <taxon>Toxicofera</taxon>
        <taxon>Serpentes</taxon>
        <taxon>Colubroidea</taxon>
        <taxon>Colubridae</taxon>
        <taxon>Natricinae</taxon>
        <taxon>Thamnophis</taxon>
    </lineage>
</organism>
<keyword evidence="4" id="KW-0325">Glycoprotein</keyword>
<evidence type="ECO:0000256" key="1">
    <source>
        <dbReference type="ARBA" id="ARBA00022614"/>
    </source>
</evidence>
<keyword evidence="3" id="KW-0677">Repeat</keyword>
<dbReference type="OrthoDB" id="6363818at2759"/>
<dbReference type="GO" id="GO:0005615">
    <property type="term" value="C:extracellular space"/>
    <property type="evidence" value="ECO:0007669"/>
    <property type="project" value="TreeGrafter"/>
</dbReference>
<dbReference type="SMART" id="SM00082">
    <property type="entry name" value="LRRCT"/>
    <property type="match status" value="1"/>
</dbReference>
<feature type="domain" description="LRRCT" evidence="6">
    <location>
        <begin position="365"/>
        <end position="414"/>
    </location>
</feature>
<dbReference type="SUPFAM" id="SSF52058">
    <property type="entry name" value="L domain-like"/>
    <property type="match status" value="1"/>
</dbReference>
<dbReference type="KEGG" id="tsr:106550848"/>
<dbReference type="Pfam" id="PF13855">
    <property type="entry name" value="LRR_8"/>
    <property type="match status" value="4"/>
</dbReference>
<dbReference type="InterPro" id="IPR000483">
    <property type="entry name" value="Cys-rich_flank_reg_C"/>
</dbReference>
<dbReference type="RefSeq" id="XP_013924305.1">
    <property type="nucleotide sequence ID" value="XM_014068830.1"/>
</dbReference>
<dbReference type="Pfam" id="PF00560">
    <property type="entry name" value="LRR_1"/>
    <property type="match status" value="1"/>
</dbReference>
<proteinExistence type="predicted"/>
<dbReference type="InterPro" id="IPR003591">
    <property type="entry name" value="Leu-rich_rpt_typical-subtyp"/>
</dbReference>
<evidence type="ECO:0000313" key="8">
    <source>
        <dbReference type="RefSeq" id="XP_013924305.1"/>
    </source>
</evidence>
<dbReference type="InterPro" id="IPR050333">
    <property type="entry name" value="SLRP"/>
</dbReference>
<feature type="transmembrane region" description="Helical" evidence="5">
    <location>
        <begin position="535"/>
        <end position="555"/>
    </location>
</feature>
<protein>
    <submittedName>
        <fullName evidence="8">Leucine-rich repeat-containing protein 70</fullName>
    </submittedName>
</protein>
<dbReference type="FunFam" id="3.80.10.10:FF:000770">
    <property type="entry name" value="Uncharacterized protein"/>
    <property type="match status" value="1"/>
</dbReference>
<evidence type="ECO:0000256" key="3">
    <source>
        <dbReference type="ARBA" id="ARBA00022737"/>
    </source>
</evidence>
<dbReference type="FunFam" id="3.80.10.10:FF:001367">
    <property type="entry name" value="Leucine-rich repeat-containing protein 70"/>
    <property type="match status" value="1"/>
</dbReference>
<keyword evidence="5" id="KW-1133">Transmembrane helix</keyword>
<dbReference type="InterPro" id="IPR001611">
    <property type="entry name" value="Leu-rich_rpt"/>
</dbReference>
<dbReference type="PANTHER" id="PTHR45712:SF22">
    <property type="entry name" value="INSULIN-LIKE GROWTH FACTOR-BINDING PROTEIN COMPLEX ACID LABILE SUBUNIT"/>
    <property type="match status" value="1"/>
</dbReference>
<dbReference type="PANTHER" id="PTHR45712">
    <property type="entry name" value="AGAP008170-PA"/>
    <property type="match status" value="1"/>
</dbReference>
<keyword evidence="5" id="KW-0812">Transmembrane</keyword>
<dbReference type="CTD" id="100130733"/>
<evidence type="ECO:0000256" key="2">
    <source>
        <dbReference type="ARBA" id="ARBA00022729"/>
    </source>
</evidence>
<dbReference type="PROSITE" id="PS51450">
    <property type="entry name" value="LRR"/>
    <property type="match status" value="5"/>
</dbReference>
<evidence type="ECO:0000259" key="6">
    <source>
        <dbReference type="SMART" id="SM00082"/>
    </source>
</evidence>
<dbReference type="InterPro" id="IPR032675">
    <property type="entry name" value="LRR_dom_sf"/>
</dbReference>
<evidence type="ECO:0000313" key="7">
    <source>
        <dbReference type="Proteomes" id="UP000504617"/>
    </source>
</evidence>
<dbReference type="Gene3D" id="3.80.10.10">
    <property type="entry name" value="Ribonuclease Inhibitor"/>
    <property type="match status" value="3"/>
</dbReference>
<gene>
    <name evidence="8" type="primary">LRRC70</name>
</gene>
<evidence type="ECO:0000256" key="4">
    <source>
        <dbReference type="ARBA" id="ARBA00023180"/>
    </source>
</evidence>
<dbReference type="SMART" id="SM00369">
    <property type="entry name" value="LRR_TYP"/>
    <property type="match status" value="12"/>
</dbReference>
<keyword evidence="1" id="KW-0433">Leucine-rich repeat</keyword>
<dbReference type="AlphaFoldDB" id="A0A6I9YKM6"/>
<sequence length="621" mass="70762">MTWRVKAWDMYQLHHFESFWHIFICLLLMIIQKDIFCCPSVCHQCRGRQVDCRNSSLSFIPNNFSQNTSFLYLSGNNISHINPNALISLQQLVVLHLDNSGIVYVYPNIFAELKKLWYLQLNNNYIKYLYPGTFEGLSNLHSLYLQNNEIDFVSEGLFGNLTSVHYLMLQNNHLRILGSRIFFGMINLRILNLANNKISQISDRAFQDLDNLTDLHLEGNNLTCVPSTAFLLLGKLQKLSLSRNPIVSIPPFAFKGLSKLEYLFLKGAKINTISPNGFSGLVNLKRLVLSDNNLVNINSHTFSLLDHMKFLHLDRNKIIDISGNTFGGIGSSLKILDLSFNNLTFLQPIVLKPLISLTHLQANYNPWDCSCKLQRLMNWLAAFSISVKLLCQSPSSLHGRYMNYASLHLFKNCFNSTSLEIFKNSKSAGIQQSFTTSLMAQNMYLTRNTVQEQLNFNSNAVTSLVKASYTSAYQNLNEENSNRKSKQEQIATHKLPVHFTMEENKVPSPEAVSVSFKTSLICSQQVEKLKQAFDILLIFFILACAMIFFLLYKIIKLKQKYNMQKNSDNAIEYYGFYQAGSYNVTVSQNPLGSSELNHVELSKSTALENQAQVILFEHSAL</sequence>
<keyword evidence="7" id="KW-1185">Reference proteome</keyword>
<dbReference type="GeneID" id="106550848"/>
<accession>A0A6I9YKM6</accession>
<dbReference type="Proteomes" id="UP000504617">
    <property type="component" value="Unplaced"/>
</dbReference>
<reference evidence="8" key="1">
    <citation type="submission" date="2025-08" db="UniProtKB">
        <authorList>
            <consortium name="RefSeq"/>
        </authorList>
    </citation>
    <scope>IDENTIFICATION</scope>
    <source>
        <tissue evidence="8">Skeletal muscle</tissue>
    </source>
</reference>
<keyword evidence="2" id="KW-0732">Signal</keyword>
<evidence type="ECO:0000256" key="5">
    <source>
        <dbReference type="SAM" id="Phobius"/>
    </source>
</evidence>